<reference evidence="5 6" key="1">
    <citation type="submission" date="2019-09" db="EMBL/GenBank/DDBJ databases">
        <title>Draft genome sequencing and comparative genomics of hatchery-associated Vibrios.</title>
        <authorList>
            <person name="Kehlet-Delgado H."/>
            <person name="Mueller R.S."/>
        </authorList>
    </citation>
    <scope>NUCLEOTIDE SEQUENCE [LARGE SCALE GENOMIC DNA]</scope>
    <source>
        <strain evidence="5 6">00-90-10</strain>
    </source>
</reference>
<dbReference type="InterPro" id="IPR050282">
    <property type="entry name" value="Cycloisomerase_2"/>
</dbReference>
<comment type="cofactor">
    <cofactor evidence="1">
        <name>Cu cation</name>
        <dbReference type="ChEBI" id="CHEBI:23378"/>
    </cofactor>
</comment>
<sequence>MSKSSFSSLSRRQFVKGVGLTTATHALMPHQVFATEPHAMSADRYVYVGTYTAPNTAPGGDAPSTAQGIYVYRLDTTGTLHFIQVIETENPSFLATDPTQRHLYCVNELGEDTEGQLLGKVSAFAINSTDGTLSYINAQSTQGLYPCHCSVHPSGNVLMAVNYGSGSFPICRW</sequence>
<dbReference type="InterPro" id="IPR011045">
    <property type="entry name" value="N2O_reductase_N"/>
</dbReference>
<dbReference type="Proteomes" id="UP000525336">
    <property type="component" value="Unassembled WGS sequence"/>
</dbReference>
<dbReference type="InterPro" id="IPR019546">
    <property type="entry name" value="TAT_signal_bac_arc"/>
</dbReference>
<gene>
    <name evidence="5" type="ORF">F0245_21955</name>
</gene>
<evidence type="ECO:0000256" key="3">
    <source>
        <dbReference type="ARBA" id="ARBA00022526"/>
    </source>
</evidence>
<dbReference type="InterPro" id="IPR015943">
    <property type="entry name" value="WD40/YVTN_repeat-like_dom_sf"/>
</dbReference>
<proteinExistence type="inferred from homology"/>
<dbReference type="PANTHER" id="PTHR30344:SF1">
    <property type="entry name" value="6-PHOSPHOGLUCONOLACTONASE"/>
    <property type="match status" value="1"/>
</dbReference>
<dbReference type="PROSITE" id="PS51318">
    <property type="entry name" value="TAT"/>
    <property type="match status" value="1"/>
</dbReference>
<evidence type="ECO:0000256" key="4">
    <source>
        <dbReference type="ARBA" id="ARBA00022729"/>
    </source>
</evidence>
<keyword evidence="4" id="KW-0732">Signal</keyword>
<keyword evidence="3" id="KW-0119">Carbohydrate metabolism</keyword>
<dbReference type="NCBIfam" id="TIGR01409">
    <property type="entry name" value="TAT_signal_seq"/>
    <property type="match status" value="1"/>
</dbReference>
<protein>
    <submittedName>
        <fullName evidence="5">Lactonase family protein</fullName>
    </submittedName>
</protein>
<keyword evidence="3" id="KW-0313">Glucose metabolism</keyword>
<evidence type="ECO:0000313" key="6">
    <source>
        <dbReference type="Proteomes" id="UP000525336"/>
    </source>
</evidence>
<comment type="similarity">
    <text evidence="2">Belongs to the cycloisomerase 2 family.</text>
</comment>
<evidence type="ECO:0000313" key="5">
    <source>
        <dbReference type="EMBL" id="NOH35988.1"/>
    </source>
</evidence>
<dbReference type="EMBL" id="VTXW01000033">
    <property type="protein sequence ID" value="NOH35988.1"/>
    <property type="molecule type" value="Genomic_DNA"/>
</dbReference>
<dbReference type="GO" id="GO:0006006">
    <property type="term" value="P:glucose metabolic process"/>
    <property type="evidence" value="ECO:0007669"/>
    <property type="project" value="UniProtKB-KW"/>
</dbReference>
<dbReference type="Gene3D" id="2.130.10.10">
    <property type="entry name" value="YVTN repeat-like/Quinoprotein amine dehydrogenase"/>
    <property type="match status" value="1"/>
</dbReference>
<comment type="caution">
    <text evidence="5">The sequence shown here is derived from an EMBL/GenBank/DDBJ whole genome shotgun (WGS) entry which is preliminary data.</text>
</comment>
<dbReference type="InterPro" id="IPR006311">
    <property type="entry name" value="TAT_signal"/>
</dbReference>
<dbReference type="RefSeq" id="WP_171369266.1">
    <property type="nucleotide sequence ID" value="NZ_VTXW01000033.1"/>
</dbReference>
<dbReference type="Pfam" id="PF10282">
    <property type="entry name" value="Lactonase"/>
    <property type="match status" value="1"/>
</dbReference>
<dbReference type="SUPFAM" id="SSF50974">
    <property type="entry name" value="Nitrous oxide reductase, N-terminal domain"/>
    <property type="match status" value="1"/>
</dbReference>
<dbReference type="GO" id="GO:0017057">
    <property type="term" value="F:6-phosphogluconolactonase activity"/>
    <property type="evidence" value="ECO:0007669"/>
    <property type="project" value="TreeGrafter"/>
</dbReference>
<accession>A0A7Y3YUQ6</accession>
<organism evidence="5 6">
    <name type="scientific">Vibrio chagasii</name>
    <dbReference type="NCBI Taxonomy" id="170679"/>
    <lineage>
        <taxon>Bacteria</taxon>
        <taxon>Pseudomonadati</taxon>
        <taxon>Pseudomonadota</taxon>
        <taxon>Gammaproteobacteria</taxon>
        <taxon>Vibrionales</taxon>
        <taxon>Vibrionaceae</taxon>
        <taxon>Vibrio</taxon>
    </lineage>
</organism>
<name>A0A7Y3YUQ6_9VIBR</name>
<evidence type="ECO:0000256" key="2">
    <source>
        <dbReference type="ARBA" id="ARBA00005564"/>
    </source>
</evidence>
<dbReference type="AlphaFoldDB" id="A0A7Y3YUQ6"/>
<evidence type="ECO:0000256" key="1">
    <source>
        <dbReference type="ARBA" id="ARBA00001935"/>
    </source>
</evidence>
<dbReference type="PANTHER" id="PTHR30344">
    <property type="entry name" value="6-PHOSPHOGLUCONOLACTONASE-RELATED"/>
    <property type="match status" value="1"/>
</dbReference>
<dbReference type="InterPro" id="IPR019405">
    <property type="entry name" value="Lactonase_7-beta_prop"/>
</dbReference>